<feature type="domain" description="Aerobactin siderophore biosynthesis IucA/IucC-like C-terminal" evidence="3">
    <location>
        <begin position="404"/>
        <end position="557"/>
    </location>
</feature>
<dbReference type="PANTHER" id="PTHR34384">
    <property type="entry name" value="L-2,3-DIAMINOPROPANOATE--CITRATE LIGASE"/>
    <property type="match status" value="1"/>
</dbReference>
<comment type="caution">
    <text evidence="4">The sequence shown here is derived from an EMBL/GenBank/DDBJ whole genome shotgun (WGS) entry which is preliminary data.</text>
</comment>
<keyword evidence="5" id="KW-1185">Reference proteome</keyword>
<name>A0A7W5ET51_9GAMM</name>
<dbReference type="RefSeq" id="WP_183383469.1">
    <property type="nucleotide sequence ID" value="NZ_JACHXR010000004.1"/>
</dbReference>
<sequence length="601" mass="66305">MESLDHSLAPHWTAANRALIAKMIGELGYEQVIGPAAEGEGFRLDLDGATWRFRATPNLWGQLRVDPDSLSPPPDAGLEAADFLLQLAPVLGMSDAQVAEHLEDLFATLRADCRLREARGDLSADDAIRLAEPERQRLLDGHPKFLFNKGRRGWGLEALARFAPEHGAGFRLGWVAVADEALASGGGPVDAAALLDSALDAAERTRLEQALAARVAEPAAYRLLPVHPWQWQQWLGPLHVADIARGRLHYLGEFGDAYAPQQSLRTLTNVSRPAAYDIKLPLTIMNTSCYRGIPGRFLLAGPAASAWLEARSRDDEEFARVHLEVLAEPAGAVLPHAQYARLDQAPYRYRELFGVIWREALAPRLAANEQALLMAELMQSDEAGRPWLAAYLAAAGAEGGEAAEAWLRRMFEVSVVPLWHLMCRYGMSLIAHGQNLTLILRDGWPHRLALKDFQGDLRLVDEDFPEAADLPAELKAVTVRLPPEKLIHDLQTGHFVTTLRFIAPLAAHGGVSEARFYQLCGEALDAYRARHPALAERFARFDLFAPRILRLTLNRAKFLHPTDSAAERMLAEMDLRVDNPLHLAARPNAADAPLAQEVSDD</sequence>
<organism evidence="4 5">
    <name type="scientific">Halomonas stenophila</name>
    <dbReference type="NCBI Taxonomy" id="795312"/>
    <lineage>
        <taxon>Bacteria</taxon>
        <taxon>Pseudomonadati</taxon>
        <taxon>Pseudomonadota</taxon>
        <taxon>Gammaproteobacteria</taxon>
        <taxon>Oceanospirillales</taxon>
        <taxon>Halomonadaceae</taxon>
        <taxon>Halomonas</taxon>
    </lineage>
</organism>
<protein>
    <submittedName>
        <fullName evidence="4">Aerobactin synthase</fullName>
        <ecNumber evidence="4">6.3.2.39</ecNumber>
    </submittedName>
</protein>
<dbReference type="Pfam" id="PF06276">
    <property type="entry name" value="FhuF"/>
    <property type="match status" value="1"/>
</dbReference>
<dbReference type="Gene3D" id="6.10.250.3370">
    <property type="match status" value="1"/>
</dbReference>
<dbReference type="InterPro" id="IPR022770">
    <property type="entry name" value="IucA/IucC-like_C"/>
</dbReference>
<dbReference type="GO" id="GO:0016881">
    <property type="term" value="F:acid-amino acid ligase activity"/>
    <property type="evidence" value="ECO:0007669"/>
    <property type="project" value="UniProtKB-ARBA"/>
</dbReference>
<dbReference type="InterPro" id="IPR007310">
    <property type="entry name" value="Aerobactin_biosyn_IucA/IucC_N"/>
</dbReference>
<dbReference type="Pfam" id="PF04183">
    <property type="entry name" value="IucA_IucC"/>
    <property type="match status" value="1"/>
</dbReference>
<gene>
    <name evidence="4" type="ORF">FHR97_001821</name>
</gene>
<dbReference type="Gene3D" id="3.30.310.280">
    <property type="match status" value="1"/>
</dbReference>
<dbReference type="GO" id="GO:0019290">
    <property type="term" value="P:siderophore biosynthetic process"/>
    <property type="evidence" value="ECO:0007669"/>
    <property type="project" value="InterPro"/>
</dbReference>
<dbReference type="Gene3D" id="1.10.510.40">
    <property type="match status" value="1"/>
</dbReference>
<keyword evidence="4" id="KW-0436">Ligase</keyword>
<reference evidence="4 5" key="1">
    <citation type="submission" date="2020-08" db="EMBL/GenBank/DDBJ databases">
        <title>Genomic Encyclopedia of Type Strains, Phase III (KMG-III): the genomes of soil and plant-associated and newly described type strains.</title>
        <authorList>
            <person name="Whitman W."/>
        </authorList>
    </citation>
    <scope>NUCLEOTIDE SEQUENCE [LARGE SCALE GENOMIC DNA]</scope>
    <source>
        <strain evidence="4 5">CECT 7744</strain>
    </source>
</reference>
<evidence type="ECO:0000259" key="3">
    <source>
        <dbReference type="Pfam" id="PF06276"/>
    </source>
</evidence>
<evidence type="ECO:0000313" key="5">
    <source>
        <dbReference type="Proteomes" id="UP000518892"/>
    </source>
</evidence>
<evidence type="ECO:0000313" key="4">
    <source>
        <dbReference type="EMBL" id="MBB3230969.1"/>
    </source>
</evidence>
<dbReference type="EC" id="6.3.2.39" evidence="4"/>
<evidence type="ECO:0000256" key="1">
    <source>
        <dbReference type="ARBA" id="ARBA00004924"/>
    </source>
</evidence>
<dbReference type="Proteomes" id="UP000518892">
    <property type="component" value="Unassembled WGS sequence"/>
</dbReference>
<proteinExistence type="predicted"/>
<dbReference type="AlphaFoldDB" id="A0A7W5ET51"/>
<dbReference type="PANTHER" id="PTHR34384:SF6">
    <property type="entry name" value="STAPHYLOFERRIN B SYNTHASE"/>
    <property type="match status" value="1"/>
</dbReference>
<dbReference type="InterPro" id="IPR037455">
    <property type="entry name" value="LucA/IucC-like"/>
</dbReference>
<evidence type="ECO:0000259" key="2">
    <source>
        <dbReference type="Pfam" id="PF04183"/>
    </source>
</evidence>
<feature type="domain" description="Aerobactin siderophore biosynthesis IucA/IucC N-terminal" evidence="2">
    <location>
        <begin position="136"/>
        <end position="379"/>
    </location>
</feature>
<accession>A0A7W5ET51</accession>
<dbReference type="EMBL" id="JACHXR010000004">
    <property type="protein sequence ID" value="MBB3230969.1"/>
    <property type="molecule type" value="Genomic_DNA"/>
</dbReference>
<comment type="pathway">
    <text evidence="1">Siderophore biosynthesis.</text>
</comment>